<keyword evidence="4" id="KW-1003">Cell membrane</keyword>
<dbReference type="EMBL" id="MVIE01000032">
    <property type="protein sequence ID" value="ORB36240.1"/>
    <property type="molecule type" value="Genomic_DNA"/>
</dbReference>
<evidence type="ECO:0000256" key="1">
    <source>
        <dbReference type="ARBA" id="ARBA00002249"/>
    </source>
</evidence>
<feature type="transmembrane region" description="Helical" evidence="8">
    <location>
        <begin position="400"/>
        <end position="419"/>
    </location>
</feature>
<comment type="caution">
    <text evidence="9">The sequence shown here is derived from an EMBL/GenBank/DDBJ whole genome shotgun (WGS) entry which is preliminary data.</text>
</comment>
<dbReference type="PANTHER" id="PTHR42770:SF11">
    <property type="entry name" value="INNER MEMBRANE TRANSPORT PROTEIN YBAT"/>
    <property type="match status" value="1"/>
</dbReference>
<evidence type="ECO:0000256" key="5">
    <source>
        <dbReference type="ARBA" id="ARBA00022692"/>
    </source>
</evidence>
<dbReference type="PANTHER" id="PTHR42770">
    <property type="entry name" value="AMINO ACID TRANSPORTER-RELATED"/>
    <property type="match status" value="1"/>
</dbReference>
<accession>A0A1X0I5Z4</accession>
<feature type="transmembrane region" description="Helical" evidence="8">
    <location>
        <begin position="376"/>
        <end position="394"/>
    </location>
</feature>
<evidence type="ECO:0000313" key="9">
    <source>
        <dbReference type="EMBL" id="ORB36240.1"/>
    </source>
</evidence>
<dbReference type="Gene3D" id="1.20.1740.10">
    <property type="entry name" value="Amino acid/polyamine transporter I"/>
    <property type="match status" value="1"/>
</dbReference>
<feature type="transmembrane region" description="Helical" evidence="8">
    <location>
        <begin position="270"/>
        <end position="298"/>
    </location>
</feature>
<dbReference type="GO" id="GO:0022857">
    <property type="term" value="F:transmembrane transporter activity"/>
    <property type="evidence" value="ECO:0007669"/>
    <property type="project" value="InterPro"/>
</dbReference>
<comment type="function">
    <text evidence="1">Probable amino-acid or metabolite transport protein.</text>
</comment>
<proteinExistence type="inferred from homology"/>
<evidence type="ECO:0000256" key="2">
    <source>
        <dbReference type="ARBA" id="ARBA00004651"/>
    </source>
</evidence>
<dbReference type="PIRSF" id="PIRSF006060">
    <property type="entry name" value="AA_transporter"/>
    <property type="match status" value="1"/>
</dbReference>
<feature type="transmembrane region" description="Helical" evidence="8">
    <location>
        <begin position="159"/>
        <end position="177"/>
    </location>
</feature>
<keyword evidence="7 8" id="KW-0472">Membrane</keyword>
<feature type="transmembrane region" description="Helical" evidence="8">
    <location>
        <begin position="12"/>
        <end position="38"/>
    </location>
</feature>
<dbReference type="GO" id="GO:0005886">
    <property type="term" value="C:plasma membrane"/>
    <property type="evidence" value="ECO:0007669"/>
    <property type="project" value="UniProtKB-SubCell"/>
</dbReference>
<keyword evidence="6 8" id="KW-1133">Transmembrane helix</keyword>
<evidence type="ECO:0000256" key="7">
    <source>
        <dbReference type="ARBA" id="ARBA00023136"/>
    </source>
</evidence>
<dbReference type="InterPro" id="IPR050367">
    <property type="entry name" value="APC_superfamily"/>
</dbReference>
<feature type="transmembrane region" description="Helical" evidence="8">
    <location>
        <begin position="87"/>
        <end position="111"/>
    </location>
</feature>
<reference evidence="9 10" key="1">
    <citation type="submission" date="2017-02" db="EMBL/GenBank/DDBJ databases">
        <title>The new phylogeny of genus Mycobacterium.</title>
        <authorList>
            <person name="Tortoli E."/>
            <person name="Trovato A."/>
            <person name="Cirillo D.M."/>
        </authorList>
    </citation>
    <scope>NUCLEOTIDE SEQUENCE [LARGE SCALE GENOMIC DNA]</scope>
    <source>
        <strain evidence="9 10">DSM 45000</strain>
    </source>
</reference>
<keyword evidence="5 8" id="KW-0812">Transmembrane</keyword>
<organism evidence="9 10">
    <name type="scientific">Mycobacterium paraseoulense</name>
    <dbReference type="NCBI Taxonomy" id="590652"/>
    <lineage>
        <taxon>Bacteria</taxon>
        <taxon>Bacillati</taxon>
        <taxon>Actinomycetota</taxon>
        <taxon>Actinomycetes</taxon>
        <taxon>Mycobacteriales</taxon>
        <taxon>Mycobacteriaceae</taxon>
        <taxon>Mycobacterium</taxon>
    </lineage>
</organism>
<dbReference type="OrthoDB" id="9804700at2"/>
<evidence type="ECO:0000256" key="4">
    <source>
        <dbReference type="ARBA" id="ARBA00022475"/>
    </source>
</evidence>
<dbReference type="InterPro" id="IPR002293">
    <property type="entry name" value="AA/rel_permease1"/>
</dbReference>
<feature type="transmembrane region" description="Helical" evidence="8">
    <location>
        <begin position="319"/>
        <end position="338"/>
    </location>
</feature>
<feature type="transmembrane region" description="Helical" evidence="8">
    <location>
        <begin position="44"/>
        <end position="66"/>
    </location>
</feature>
<dbReference type="STRING" id="590652.BST39_21030"/>
<gene>
    <name evidence="9" type="ORF">BST39_21030</name>
</gene>
<feature type="transmembrane region" description="Helical" evidence="8">
    <location>
        <begin position="189"/>
        <end position="207"/>
    </location>
</feature>
<comment type="subcellular location">
    <subcellularLocation>
        <location evidence="2">Cell membrane</location>
        <topology evidence="2">Multi-pass membrane protein</topology>
    </subcellularLocation>
</comment>
<dbReference type="Proteomes" id="UP000192513">
    <property type="component" value="Unassembled WGS sequence"/>
</dbReference>
<evidence type="ECO:0000256" key="3">
    <source>
        <dbReference type="ARBA" id="ARBA00009523"/>
    </source>
</evidence>
<keyword evidence="10" id="KW-1185">Reference proteome</keyword>
<feature type="transmembrane region" description="Helical" evidence="8">
    <location>
        <begin position="344"/>
        <end position="364"/>
    </location>
</feature>
<evidence type="ECO:0000313" key="10">
    <source>
        <dbReference type="Proteomes" id="UP000192513"/>
    </source>
</evidence>
<dbReference type="RefSeq" id="WP_083173873.1">
    <property type="nucleotide sequence ID" value="NZ_AP022619.1"/>
</dbReference>
<comment type="similarity">
    <text evidence="3">Belongs to the amino acid-polyamine-organocation (APC) superfamily.</text>
</comment>
<dbReference type="AlphaFoldDB" id="A0A1X0I5Z4"/>
<feature type="transmembrane region" description="Helical" evidence="8">
    <location>
        <begin position="131"/>
        <end position="152"/>
    </location>
</feature>
<protein>
    <submittedName>
        <fullName evidence="9">Amino acid transporter</fullName>
    </submittedName>
</protein>
<dbReference type="Pfam" id="PF13520">
    <property type="entry name" value="AA_permease_2"/>
    <property type="match status" value="1"/>
</dbReference>
<feature type="transmembrane region" description="Helical" evidence="8">
    <location>
        <begin position="228"/>
        <end position="250"/>
    </location>
</feature>
<evidence type="ECO:0000256" key="6">
    <source>
        <dbReference type="ARBA" id="ARBA00022989"/>
    </source>
</evidence>
<evidence type="ECO:0000256" key="8">
    <source>
        <dbReference type="SAM" id="Phobius"/>
    </source>
</evidence>
<name>A0A1X0I5Z4_9MYCO</name>
<sequence>MAASRQAVAHPVGLWGAVAIGIGGMVGGGIFAVLGLSVQITKGAAPLAFLLAGLVALLTARSYALLSKVYPSRGGTVTFLNRTFGAGLFSGGINVLLWLSYIVMLALYSQAFGSYAASFLPQSAHTLGKHVFLTAAIVVITAVNIAGASTVARAERVIVAVKITILLLFVGVGVAGVSGERLAPAQWSSPVSVIAGGMIIFLAYEGFELIANAAEDVADPARVLTRAYYISVLFVIALYVAVAIVSVGSLPLSGLINARDYSLAEAARPALGGFGFAMIGVAAMLSTASAINATLYGSARMTYTIAKARELPAQLDRPVWNQPLEGLLITAAATVVLANVLDLASISTMGSAGFLIIFAAVNLAEARTARRRGSTPWISVVAAMACGAALAALIAKSSLVAVSVLVAMVALSFGIEAAFRKISGRPVHA</sequence>